<dbReference type="SUPFAM" id="SSF49785">
    <property type="entry name" value="Galactose-binding domain-like"/>
    <property type="match status" value="1"/>
</dbReference>
<organism evidence="3 4">
    <name type="scientific">Arcticibacter tournemirensis</name>
    <dbReference type="NCBI Taxonomy" id="699437"/>
    <lineage>
        <taxon>Bacteria</taxon>
        <taxon>Pseudomonadati</taxon>
        <taxon>Bacteroidota</taxon>
        <taxon>Sphingobacteriia</taxon>
        <taxon>Sphingobacteriales</taxon>
        <taxon>Sphingobacteriaceae</taxon>
        <taxon>Arcticibacter</taxon>
    </lineage>
</organism>
<dbReference type="CDD" id="cd23432">
    <property type="entry name" value="beta-trefoil_Ricin_EndoBetaGal-like"/>
    <property type="match status" value="1"/>
</dbReference>
<comment type="caution">
    <text evidence="3">The sequence shown here is derived from an EMBL/GenBank/DDBJ whole genome shotgun (WGS) entry which is preliminary data.</text>
</comment>
<evidence type="ECO:0000256" key="1">
    <source>
        <dbReference type="SAM" id="SignalP"/>
    </source>
</evidence>
<gene>
    <name evidence="3" type="ORF">F1649_10095</name>
</gene>
<dbReference type="Gene3D" id="2.80.10.50">
    <property type="match status" value="1"/>
</dbReference>
<dbReference type="Gene3D" id="1.50.10.10">
    <property type="match status" value="1"/>
</dbReference>
<reference evidence="3 4" key="1">
    <citation type="submission" date="2019-09" db="EMBL/GenBank/DDBJ databases">
        <title>Pararcticibacter amylolyticus gen. nov., sp. nov., isolated from a rottenly hemp rope, and reclassification of Pedobacter tournemirensis as Pararcticibacter tournemirensis comb. nov.</title>
        <authorList>
            <person name="Cai Y."/>
        </authorList>
    </citation>
    <scope>NUCLEOTIDE SEQUENCE [LARGE SCALE GENOMIC DNA]</scope>
    <source>
        <strain evidence="3 4">TF5-37.2-LB10</strain>
    </source>
</reference>
<proteinExistence type="predicted"/>
<dbReference type="GO" id="GO:0005975">
    <property type="term" value="P:carbohydrate metabolic process"/>
    <property type="evidence" value="ECO:0007669"/>
    <property type="project" value="InterPro"/>
</dbReference>
<dbReference type="Pfam" id="PF17389">
    <property type="entry name" value="Bac_rhamnosid6H"/>
    <property type="match status" value="1"/>
</dbReference>
<dbReference type="InterPro" id="IPR005084">
    <property type="entry name" value="CBM6"/>
</dbReference>
<dbReference type="EMBL" id="VWNE01000013">
    <property type="protein sequence ID" value="KAA8483151.1"/>
    <property type="molecule type" value="Genomic_DNA"/>
</dbReference>
<evidence type="ECO:0000259" key="2">
    <source>
        <dbReference type="PROSITE" id="PS51175"/>
    </source>
</evidence>
<keyword evidence="1" id="KW-0732">Signal</keyword>
<evidence type="ECO:0000313" key="4">
    <source>
        <dbReference type="Proteomes" id="UP000322918"/>
    </source>
</evidence>
<keyword evidence="4" id="KW-1185">Reference proteome</keyword>
<feature type="chain" id="PRO_5024373948" evidence="1">
    <location>
        <begin position="24"/>
        <end position="898"/>
    </location>
</feature>
<dbReference type="GO" id="GO:0030246">
    <property type="term" value="F:carbohydrate binding"/>
    <property type="evidence" value="ECO:0007669"/>
    <property type="project" value="InterPro"/>
</dbReference>
<evidence type="ECO:0000313" key="3">
    <source>
        <dbReference type="EMBL" id="KAA8483151.1"/>
    </source>
</evidence>
<sequence length="898" mass="101724">MKKKLVCLSIVLFLISHEKSVNAQISKVYSEWSLQCRQTGEYIYEDKGVLRFGKAPSDDRYLWISESTESENVKIRNKRTGHYLLSGAGGRVVCANLSSNVKPERAIWLFKGFGIRQMANCSWYTLSNFSEKEGELLTQIGSGAGLNKTDRNTNYRSHWTLVREKGSLLPFAIFPDSVVEASFLGLRESKAVSITSIQSDYHEKGGQWKLKENIGLFPQFTAENNTMMVALYNMALEEMQLDIRSDSTFMAGALWPDTWTRDAVYSIYFAFSWIQKDISRRTLRKQTLKKPKEALQDTGTGGSWPISTDRVVWAMAAWEYYLVTGDKAWLAEAYEGLSYTAIKDIHVTFDKTVNLFRGETCSMDWRTHTYPNWFSNENIGESFSSGTNALHLFLYDFLARSGKLLNKKNEEIDVWEWYYKKVKKGINDHFWDEKKGLYYSYLYPQFMNYQPSSRVDIMSNGLAACLGAASLKQVSGIVENYPLYPYGGAVIYPTIADDFAYHNKSVWTVWETPYLYAAKRVKNLAAVSHIMKSQIRQGAMFLTHKENMTYDTGYDRNTALNSDRQLWSVASYISMVYRVLFGMEMTETGLLFSPVVPSDLVKGELNLKNFKYRNSVLDIKLTGTGSLVKNIRVNGKVQSLPFEFPASAKGKFTIEIEVSPDNNDNRKINLVQAGPGKCWAPDEPVLNLEKGRLIWHSKPGLRYKIYGNNSKEDATSPYSLANKPEGYYSVSAVNDNGLESDLSNPILYSSTVIRIESEEGKYLTNTADTARGYSGKGYVVDFAAKPANLEFTVDLAENGNYSFSLIGSNGRGPHDVYCFVRSVFIDGKDAGTFILESSGSWNKWTMSNQLILKELPKGKHSVKLLLNPENKGFDNNMSFTGTYKNDAYIDYLRVVKLP</sequence>
<dbReference type="RefSeq" id="WP_141815956.1">
    <property type="nucleotide sequence ID" value="NZ_VFPL01000001.1"/>
</dbReference>
<dbReference type="Gene3D" id="2.60.120.260">
    <property type="entry name" value="Galactose-binding domain-like"/>
    <property type="match status" value="1"/>
</dbReference>
<name>A0A5M9HBW9_9SPHI</name>
<protein>
    <submittedName>
        <fullName evidence="3">Carbohydrate-binding protein</fullName>
    </submittedName>
</protein>
<accession>A0A5M9HBW9</accession>
<dbReference type="InterPro" id="IPR008928">
    <property type="entry name" value="6-hairpin_glycosidase_sf"/>
</dbReference>
<dbReference type="OrthoDB" id="49490at2"/>
<feature type="domain" description="CBM6" evidence="2">
    <location>
        <begin position="753"/>
        <end position="895"/>
    </location>
</feature>
<dbReference type="InterPro" id="IPR012341">
    <property type="entry name" value="6hp_glycosidase-like_sf"/>
</dbReference>
<feature type="signal peptide" evidence="1">
    <location>
        <begin position="1"/>
        <end position="23"/>
    </location>
</feature>
<dbReference type="Proteomes" id="UP000322918">
    <property type="component" value="Unassembled WGS sequence"/>
</dbReference>
<dbReference type="SUPFAM" id="SSF48208">
    <property type="entry name" value="Six-hairpin glycosidases"/>
    <property type="match status" value="1"/>
</dbReference>
<dbReference type="AlphaFoldDB" id="A0A5M9HBW9"/>
<dbReference type="InterPro" id="IPR035396">
    <property type="entry name" value="Bac_rhamnosid6H"/>
</dbReference>
<dbReference type="InterPro" id="IPR008979">
    <property type="entry name" value="Galactose-bd-like_sf"/>
</dbReference>
<dbReference type="PROSITE" id="PS51175">
    <property type="entry name" value="CBM6"/>
    <property type="match status" value="1"/>
</dbReference>